<evidence type="ECO:0000313" key="13">
    <source>
        <dbReference type="Proteomes" id="UP000653271"/>
    </source>
</evidence>
<evidence type="ECO:0000256" key="2">
    <source>
        <dbReference type="ARBA" id="ARBA00022475"/>
    </source>
</evidence>
<evidence type="ECO:0000256" key="8">
    <source>
        <dbReference type="ARBA" id="ARBA00023224"/>
    </source>
</evidence>
<keyword evidence="7 9" id="KW-0675">Receptor</keyword>
<keyword evidence="3 9" id="KW-0812">Transmembrane</keyword>
<feature type="non-terminal residue" evidence="12">
    <location>
        <position position="144"/>
    </location>
</feature>
<dbReference type="InterPro" id="IPR000276">
    <property type="entry name" value="GPCR_Rhodpsn"/>
</dbReference>
<dbReference type="EMBL" id="WAAB01001390">
    <property type="protein sequence ID" value="NWH69945.1"/>
    <property type="molecule type" value="Genomic_DNA"/>
</dbReference>
<evidence type="ECO:0000259" key="11">
    <source>
        <dbReference type="PROSITE" id="PS50262"/>
    </source>
</evidence>
<keyword evidence="6 10" id="KW-0472">Membrane</keyword>
<proteinExistence type="inferred from homology"/>
<comment type="subcellular location">
    <subcellularLocation>
        <location evidence="1">Cell membrane</location>
        <topology evidence="1">Multi-pass membrane protein</topology>
    </subcellularLocation>
</comment>
<keyword evidence="8 9" id="KW-0807">Transducer</keyword>
<feature type="non-terminal residue" evidence="12">
    <location>
        <position position="1"/>
    </location>
</feature>
<sequence>EAVTMDLSLSDVTSGYVDYEQIFAKHCLEISYTILVSAGVYMGVALCGLVGNGTVLWFLCFHMKQNPFTVYILNLALADFFLLVLFFLLSLAALSLVSACSSAYKYYTLYDDFEYVVEFLSHFFDLSSMSLLTAISTERCLSVL</sequence>
<dbReference type="GO" id="GO:0005886">
    <property type="term" value="C:plasma membrane"/>
    <property type="evidence" value="ECO:0007669"/>
    <property type="project" value="UniProtKB-SubCell"/>
</dbReference>
<keyword evidence="2" id="KW-1003">Cell membrane</keyword>
<dbReference type="PRINTS" id="PR00237">
    <property type="entry name" value="GPCRRHODOPSN"/>
</dbReference>
<comment type="caution">
    <text evidence="12">The sequence shown here is derived from an EMBL/GenBank/DDBJ whole genome shotgun (WGS) entry which is preliminary data.</text>
</comment>
<keyword evidence="5 9" id="KW-0297">G-protein coupled receptor</keyword>
<keyword evidence="4 10" id="KW-1133">Transmembrane helix</keyword>
<protein>
    <submittedName>
        <fullName evidence="12">MRGRD protein</fullName>
    </submittedName>
</protein>
<evidence type="ECO:0000256" key="3">
    <source>
        <dbReference type="ARBA" id="ARBA00022692"/>
    </source>
</evidence>
<dbReference type="SUPFAM" id="SSF81321">
    <property type="entry name" value="Family A G protein-coupled receptor-like"/>
    <property type="match status" value="1"/>
</dbReference>
<evidence type="ECO:0000256" key="4">
    <source>
        <dbReference type="ARBA" id="ARBA00022989"/>
    </source>
</evidence>
<evidence type="ECO:0000256" key="10">
    <source>
        <dbReference type="SAM" id="Phobius"/>
    </source>
</evidence>
<dbReference type="InterPro" id="IPR017452">
    <property type="entry name" value="GPCR_Rhodpsn_7TM"/>
</dbReference>
<gene>
    <name evidence="12" type="primary">Mrgprd_0</name>
    <name evidence="12" type="ORF">PIACAY_R15160</name>
</gene>
<dbReference type="PROSITE" id="PS50262">
    <property type="entry name" value="G_PROTEIN_RECEP_F1_2"/>
    <property type="match status" value="1"/>
</dbReference>
<feature type="transmembrane region" description="Helical" evidence="10">
    <location>
        <begin position="71"/>
        <end position="97"/>
    </location>
</feature>
<evidence type="ECO:0000256" key="9">
    <source>
        <dbReference type="RuleBase" id="RU000688"/>
    </source>
</evidence>
<feature type="domain" description="G-protein coupled receptors family 1 profile" evidence="11">
    <location>
        <begin position="51"/>
        <end position="144"/>
    </location>
</feature>
<feature type="transmembrane region" description="Helical" evidence="10">
    <location>
        <begin position="38"/>
        <end position="59"/>
    </location>
</feature>
<keyword evidence="13" id="KW-1185">Reference proteome</keyword>
<dbReference type="PANTHER" id="PTHR11334">
    <property type="entry name" value="MAS-RELATED G-PROTEIN COUPLED RECEPTOR"/>
    <property type="match status" value="1"/>
</dbReference>
<dbReference type="GO" id="GO:0004930">
    <property type="term" value="F:G protein-coupled receptor activity"/>
    <property type="evidence" value="ECO:0007669"/>
    <property type="project" value="UniProtKB-KW"/>
</dbReference>
<evidence type="ECO:0000256" key="1">
    <source>
        <dbReference type="ARBA" id="ARBA00004651"/>
    </source>
</evidence>
<comment type="similarity">
    <text evidence="9">Belongs to the G-protein coupled receptor 1 family.</text>
</comment>
<evidence type="ECO:0000256" key="5">
    <source>
        <dbReference type="ARBA" id="ARBA00023040"/>
    </source>
</evidence>
<dbReference type="InterPro" id="IPR026234">
    <property type="entry name" value="MRGPCRFAMILY"/>
</dbReference>
<dbReference type="AlphaFoldDB" id="A0A850WPG7"/>
<evidence type="ECO:0000256" key="7">
    <source>
        <dbReference type="ARBA" id="ARBA00023170"/>
    </source>
</evidence>
<name>A0A850WPG7_PIACA</name>
<dbReference type="Proteomes" id="UP000653271">
    <property type="component" value="Unassembled WGS sequence"/>
</dbReference>
<accession>A0A850WPG7</accession>
<evidence type="ECO:0000256" key="6">
    <source>
        <dbReference type="ARBA" id="ARBA00023136"/>
    </source>
</evidence>
<evidence type="ECO:0000313" key="12">
    <source>
        <dbReference type="EMBL" id="NWH69945.1"/>
    </source>
</evidence>
<organism evidence="12 13">
    <name type="scientific">Piaya cayana</name>
    <name type="common">Common squirrel cuckoo</name>
    <dbReference type="NCBI Taxonomy" id="33601"/>
    <lineage>
        <taxon>Eukaryota</taxon>
        <taxon>Metazoa</taxon>
        <taxon>Chordata</taxon>
        <taxon>Craniata</taxon>
        <taxon>Vertebrata</taxon>
        <taxon>Euteleostomi</taxon>
        <taxon>Archelosauria</taxon>
        <taxon>Archosauria</taxon>
        <taxon>Dinosauria</taxon>
        <taxon>Saurischia</taxon>
        <taxon>Theropoda</taxon>
        <taxon>Coelurosauria</taxon>
        <taxon>Aves</taxon>
        <taxon>Neognathae</taxon>
        <taxon>Neoaves</taxon>
        <taxon>Otidimorphae</taxon>
        <taxon>Cuculiformes</taxon>
        <taxon>Coccyzidae</taxon>
        <taxon>Piaya</taxon>
    </lineage>
</organism>
<dbReference type="Gene3D" id="1.20.1070.10">
    <property type="entry name" value="Rhodopsin 7-helix transmembrane proteins"/>
    <property type="match status" value="1"/>
</dbReference>
<dbReference type="PROSITE" id="PS00237">
    <property type="entry name" value="G_PROTEIN_RECEP_F1_1"/>
    <property type="match status" value="1"/>
</dbReference>
<reference evidence="12" key="1">
    <citation type="submission" date="2019-09" db="EMBL/GenBank/DDBJ databases">
        <title>Bird 10,000 Genomes (B10K) Project - Family phase.</title>
        <authorList>
            <person name="Zhang G."/>
        </authorList>
    </citation>
    <scope>NUCLEOTIDE SEQUENCE</scope>
    <source>
        <strain evidence="12">B10K-DU-008-47</strain>
        <tissue evidence="12">Mixed tissue sample</tissue>
    </source>
</reference>
<dbReference type="PANTHER" id="PTHR11334:SF29">
    <property type="entry name" value="MAS-RELATED G-PROTEIN COUPLED RECEPTOR MEMBER X2"/>
    <property type="match status" value="1"/>
</dbReference>
<dbReference type="OrthoDB" id="9896011at2759"/>